<evidence type="ECO:0000259" key="2">
    <source>
        <dbReference type="PROSITE" id="PS50943"/>
    </source>
</evidence>
<evidence type="ECO:0000313" key="3">
    <source>
        <dbReference type="EMBL" id="RYV52039.1"/>
    </source>
</evidence>
<keyword evidence="4" id="KW-1185">Reference proteome</keyword>
<dbReference type="CDD" id="cd00093">
    <property type="entry name" value="HTH_XRE"/>
    <property type="match status" value="1"/>
</dbReference>
<accession>A0A4Q5N1S1</accession>
<gene>
    <name evidence="3" type="ORF">EUA98_05590</name>
</gene>
<feature type="domain" description="HTH cro/C1-type" evidence="2">
    <location>
        <begin position="21"/>
        <end position="74"/>
    </location>
</feature>
<dbReference type="Pfam" id="PF13560">
    <property type="entry name" value="HTH_31"/>
    <property type="match status" value="1"/>
</dbReference>
<dbReference type="SUPFAM" id="SSF47413">
    <property type="entry name" value="lambda repressor-like DNA-binding domains"/>
    <property type="match status" value="1"/>
</dbReference>
<dbReference type="PROSITE" id="PS50943">
    <property type="entry name" value="HTH_CROC1"/>
    <property type="match status" value="1"/>
</dbReference>
<evidence type="ECO:0000256" key="1">
    <source>
        <dbReference type="SAM" id="MobiDB-lite"/>
    </source>
</evidence>
<dbReference type="OrthoDB" id="5196639at2"/>
<dbReference type="Proteomes" id="UP000293764">
    <property type="component" value="Unassembled WGS sequence"/>
</dbReference>
<protein>
    <submittedName>
        <fullName evidence="3">XRE family transcriptional regulator</fullName>
    </submittedName>
</protein>
<dbReference type="Gene3D" id="1.10.260.40">
    <property type="entry name" value="lambda repressor-like DNA-binding domains"/>
    <property type="match status" value="1"/>
</dbReference>
<name>A0A4Q5N1S1_9MICO</name>
<dbReference type="GO" id="GO:0003677">
    <property type="term" value="F:DNA binding"/>
    <property type="evidence" value="ECO:0007669"/>
    <property type="project" value="InterPro"/>
</dbReference>
<sequence length="136" mass="14638">MVRLPLTPAEVERGQRLGALLRRARGERSMLETALDAHISPETLRKIETGRIATPAFPTVAAIAHALDLSLDAVWAEINEPERGVEPTSPGQATKPVEPCTAPNPTTETTTSADIAAVVSHRRRRPMVNAMATVNT</sequence>
<evidence type="ECO:0000313" key="4">
    <source>
        <dbReference type="Proteomes" id="UP000293764"/>
    </source>
</evidence>
<feature type="compositionally biased region" description="Low complexity" evidence="1">
    <location>
        <begin position="99"/>
        <end position="108"/>
    </location>
</feature>
<dbReference type="InterPro" id="IPR010982">
    <property type="entry name" value="Lambda_DNA-bd_dom_sf"/>
</dbReference>
<dbReference type="EMBL" id="SDWW01000009">
    <property type="protein sequence ID" value="RYV52039.1"/>
    <property type="molecule type" value="Genomic_DNA"/>
</dbReference>
<organism evidence="3 4">
    <name type="scientific">Pengzhenrongella frigida</name>
    <dbReference type="NCBI Taxonomy" id="1259133"/>
    <lineage>
        <taxon>Bacteria</taxon>
        <taxon>Bacillati</taxon>
        <taxon>Actinomycetota</taxon>
        <taxon>Actinomycetes</taxon>
        <taxon>Micrococcales</taxon>
        <taxon>Pengzhenrongella</taxon>
    </lineage>
</organism>
<dbReference type="AlphaFoldDB" id="A0A4Q5N1S1"/>
<dbReference type="InterPro" id="IPR001387">
    <property type="entry name" value="Cro/C1-type_HTH"/>
</dbReference>
<feature type="region of interest" description="Disordered" evidence="1">
    <location>
        <begin position="80"/>
        <end position="108"/>
    </location>
</feature>
<dbReference type="SMART" id="SM00530">
    <property type="entry name" value="HTH_XRE"/>
    <property type="match status" value="1"/>
</dbReference>
<reference evidence="3 4" key="1">
    <citation type="submission" date="2019-01" db="EMBL/GenBank/DDBJ databases">
        <title>Novel species of Cellulomonas.</title>
        <authorList>
            <person name="Liu Q."/>
            <person name="Xin Y.-H."/>
        </authorList>
    </citation>
    <scope>NUCLEOTIDE SEQUENCE [LARGE SCALE GENOMIC DNA]</scope>
    <source>
        <strain evidence="3 4">HLT2-17</strain>
    </source>
</reference>
<proteinExistence type="predicted"/>
<comment type="caution">
    <text evidence="3">The sequence shown here is derived from an EMBL/GenBank/DDBJ whole genome shotgun (WGS) entry which is preliminary data.</text>
</comment>